<keyword evidence="5 7" id="KW-0472">Membrane</keyword>
<dbReference type="eggNOG" id="COG0699">
    <property type="taxonomic scope" value="Bacteria"/>
</dbReference>
<evidence type="ECO:0000256" key="6">
    <source>
        <dbReference type="SAM" id="MobiDB-lite"/>
    </source>
</evidence>
<dbReference type="GO" id="GO:0008053">
    <property type="term" value="P:mitochondrial fusion"/>
    <property type="evidence" value="ECO:0007669"/>
    <property type="project" value="TreeGrafter"/>
</dbReference>
<evidence type="ECO:0000313" key="10">
    <source>
        <dbReference type="Proteomes" id="UP000182192"/>
    </source>
</evidence>
<keyword evidence="2" id="KW-0547">Nucleotide-binding</keyword>
<evidence type="ECO:0000256" key="2">
    <source>
        <dbReference type="ARBA" id="ARBA00022741"/>
    </source>
</evidence>
<dbReference type="PANTHER" id="PTHR10465:SF0">
    <property type="entry name" value="SARCALUMENIN"/>
    <property type="match status" value="1"/>
</dbReference>
<dbReference type="EMBL" id="FOKQ01000039">
    <property type="protein sequence ID" value="SFD14605.1"/>
    <property type="molecule type" value="Genomic_DNA"/>
</dbReference>
<dbReference type="OrthoDB" id="9816479at2"/>
<dbReference type="AlphaFoldDB" id="A0A1I1PXV5"/>
<feature type="transmembrane region" description="Helical" evidence="7">
    <location>
        <begin position="490"/>
        <end position="507"/>
    </location>
</feature>
<feature type="transmembrane region" description="Helical" evidence="7">
    <location>
        <begin position="514"/>
        <end position="540"/>
    </location>
</feature>
<dbReference type="PANTHER" id="PTHR10465">
    <property type="entry name" value="TRANSMEMBRANE GTPASE FZO1"/>
    <property type="match status" value="1"/>
</dbReference>
<proteinExistence type="predicted"/>
<dbReference type="Pfam" id="PF00350">
    <property type="entry name" value="Dynamin_N"/>
    <property type="match status" value="1"/>
</dbReference>
<dbReference type="GO" id="GO:0005525">
    <property type="term" value="F:GTP binding"/>
    <property type="evidence" value="ECO:0007669"/>
    <property type="project" value="UniProtKB-KW"/>
</dbReference>
<dbReference type="GO" id="GO:0016020">
    <property type="term" value="C:membrane"/>
    <property type="evidence" value="ECO:0007669"/>
    <property type="project" value="UniProtKB-SubCell"/>
</dbReference>
<dbReference type="InterPro" id="IPR027094">
    <property type="entry name" value="Mitofusin_fam"/>
</dbReference>
<feature type="domain" description="Dynamin N-terminal" evidence="8">
    <location>
        <begin position="57"/>
        <end position="216"/>
    </location>
</feature>
<dbReference type="GO" id="GO:0003924">
    <property type="term" value="F:GTPase activity"/>
    <property type="evidence" value="ECO:0007669"/>
    <property type="project" value="InterPro"/>
</dbReference>
<feature type="compositionally biased region" description="Basic and acidic residues" evidence="6">
    <location>
        <begin position="689"/>
        <end position="714"/>
    </location>
</feature>
<evidence type="ECO:0000313" key="9">
    <source>
        <dbReference type="EMBL" id="SFD14605.1"/>
    </source>
</evidence>
<reference evidence="9 10" key="1">
    <citation type="submission" date="2016-10" db="EMBL/GenBank/DDBJ databases">
        <authorList>
            <person name="de Groot N.N."/>
        </authorList>
    </citation>
    <scope>NUCLEOTIDE SEQUENCE [LARGE SCALE GENOMIC DNA]</scope>
    <source>
        <strain evidence="9 10">AR67</strain>
    </source>
</reference>
<keyword evidence="3" id="KW-0378">Hydrolase</keyword>
<evidence type="ECO:0000259" key="8">
    <source>
        <dbReference type="Pfam" id="PF00350"/>
    </source>
</evidence>
<keyword evidence="4" id="KW-0342">GTP-binding</keyword>
<comment type="subcellular location">
    <subcellularLocation>
        <location evidence="1">Membrane</location>
    </subcellularLocation>
</comment>
<dbReference type="InterPro" id="IPR045063">
    <property type="entry name" value="Dynamin_N"/>
</dbReference>
<evidence type="ECO:0000256" key="1">
    <source>
        <dbReference type="ARBA" id="ARBA00004370"/>
    </source>
</evidence>
<dbReference type="CDD" id="cd09912">
    <property type="entry name" value="DLP_2"/>
    <property type="match status" value="1"/>
</dbReference>
<feature type="region of interest" description="Disordered" evidence="6">
    <location>
        <begin position="680"/>
        <end position="714"/>
    </location>
</feature>
<sequence length="714" mass="80439">MEKQINYGSYAGYKETVGNLTADLQELLKLSEEIALVNTAESIKETLEKAKDEHFEVAIVGEFKRGKSTLINALLGQEVLPADVLPATATLNRVTYSTEPYVQVEYKNGDSERVEIDRLEEYVTKLTSESERKAETVKEATVYYDTEFCRNNVDIIDTPGLNDDDQMTNVTMSIIPKIDAAVFVISANSPFSQFEKEFLEKKMLTSDVGRIIFVVNCFGTFTQDDENKIVETVRTRIGKYVMEKAKKVMGEDSREFAVYKRKIGTPRVIGVYAKRALTAKTIGDKELLEQSNFPEFEKALETLLTQERGVITLQILANKITNSGTEILRSIVMQENALMMANDEFMEKYDAAIKEIDEIRNMKRSEFVKINDAANKVFEDLRPVLDNYWSNIEEAAMEVIDNFQMSSDDFKKDRLKLVSSKLTEKIKESMEARAQIICEQIQNSINQAVSGETERLQEFEDEFFESVATIQRMFAVSDRVSSNGGTLDKVIGAATGMYGVGGVYLGFRESGVKGALLGGATGLAGFYATYYAAMFFAGFFGLTGGLPITLVMMAFAGIAGTFTSNFAVDKILVQERIDKYKTNFKANVKKQFHEMMLNNDFTETVRRQVFSSFDSIKSKIEEETEIILRDTQETLDNLNDLKAEKSEVSQKEMERLHVIAETASKLVQDAYAVRKVLNDEIGITNSSPEKTEKKEQPEQTEKAEKPEESENTEK</sequence>
<dbReference type="RefSeq" id="WP_074963015.1">
    <property type="nucleotide sequence ID" value="NZ_FOKQ01000039.1"/>
</dbReference>
<keyword evidence="7" id="KW-1133">Transmembrane helix</keyword>
<dbReference type="Proteomes" id="UP000182192">
    <property type="component" value="Unassembled WGS sequence"/>
</dbReference>
<feature type="transmembrane region" description="Helical" evidence="7">
    <location>
        <begin position="546"/>
        <end position="568"/>
    </location>
</feature>
<name>A0A1I1PXV5_RUMAL</name>
<accession>A0A1I1PXV5</accession>
<organism evidence="9 10">
    <name type="scientific">Ruminococcus albus</name>
    <dbReference type="NCBI Taxonomy" id="1264"/>
    <lineage>
        <taxon>Bacteria</taxon>
        <taxon>Bacillati</taxon>
        <taxon>Bacillota</taxon>
        <taxon>Clostridia</taxon>
        <taxon>Eubacteriales</taxon>
        <taxon>Oscillospiraceae</taxon>
        <taxon>Ruminococcus</taxon>
    </lineage>
</organism>
<evidence type="ECO:0000256" key="7">
    <source>
        <dbReference type="SAM" id="Phobius"/>
    </source>
</evidence>
<evidence type="ECO:0000256" key="3">
    <source>
        <dbReference type="ARBA" id="ARBA00022801"/>
    </source>
</evidence>
<dbReference type="SUPFAM" id="SSF52540">
    <property type="entry name" value="P-loop containing nucleoside triphosphate hydrolases"/>
    <property type="match status" value="1"/>
</dbReference>
<keyword evidence="7" id="KW-0812">Transmembrane</keyword>
<evidence type="ECO:0000256" key="4">
    <source>
        <dbReference type="ARBA" id="ARBA00023134"/>
    </source>
</evidence>
<dbReference type="InterPro" id="IPR027417">
    <property type="entry name" value="P-loop_NTPase"/>
</dbReference>
<evidence type="ECO:0000256" key="5">
    <source>
        <dbReference type="ARBA" id="ARBA00023136"/>
    </source>
</evidence>
<protein>
    <submittedName>
        <fullName evidence="9">Dynamin family protein</fullName>
    </submittedName>
</protein>
<dbReference type="Gene3D" id="3.40.50.300">
    <property type="entry name" value="P-loop containing nucleotide triphosphate hydrolases"/>
    <property type="match status" value="1"/>
</dbReference>
<gene>
    <name evidence="9" type="ORF">SAMN02910406_03224</name>
</gene>